<dbReference type="SUPFAM" id="SSF51306">
    <property type="entry name" value="LexA/Signal peptidase"/>
    <property type="match status" value="1"/>
</dbReference>
<comment type="subcellular location">
    <subcellularLocation>
        <location evidence="1">Membrane</location>
    </subcellularLocation>
</comment>
<evidence type="ECO:0000256" key="1">
    <source>
        <dbReference type="ARBA" id="ARBA00004370"/>
    </source>
</evidence>
<dbReference type="PRINTS" id="PR00728">
    <property type="entry name" value="SIGNALPTASE"/>
</dbReference>
<dbReference type="GO" id="GO:0006465">
    <property type="term" value="P:signal peptide processing"/>
    <property type="evidence" value="ECO:0007669"/>
    <property type="project" value="InterPro"/>
</dbReference>
<evidence type="ECO:0000256" key="5">
    <source>
        <dbReference type="SAM" id="Phobius"/>
    </source>
</evidence>
<dbReference type="GO" id="GO:0009003">
    <property type="term" value="F:signal peptidase activity"/>
    <property type="evidence" value="ECO:0007669"/>
    <property type="project" value="UniProtKB-EC"/>
</dbReference>
<dbReference type="EC" id="3.4.21.89" evidence="6"/>
<keyword evidence="3 5" id="KW-1133">Transmembrane helix</keyword>
<dbReference type="AlphaFoldDB" id="A0A523BFF4"/>
<dbReference type="InterPro" id="IPR001733">
    <property type="entry name" value="Peptidase_S26B"/>
</dbReference>
<keyword evidence="4 5" id="KW-0472">Membrane</keyword>
<dbReference type="InterPro" id="IPR036286">
    <property type="entry name" value="LexA/Signal_pep-like_sf"/>
</dbReference>
<dbReference type="PANTHER" id="PTHR10806">
    <property type="entry name" value="SIGNAL PEPTIDASE COMPLEX CATALYTIC SUBUNIT SEC11"/>
    <property type="match status" value="1"/>
</dbReference>
<sequence length="196" mass="22130">MDMSKDNKFFLKALLVFLIFVFGFSGVARTVSGTNMPFAAVMSGSMEPTIPTGSLLFIQKVSGEEIVAGEKPIGDVVVFYFPDTKIADYFLFAVYDPVPWSHRAIDKEEINGKYYILTKGDANAYPDENPYNPKSWVPEDRVIGKVVWYVPYLGYPFIWIKNPLIVFGILLVLIILIILPSRFCILVCKIENKKAL</sequence>
<dbReference type="CDD" id="cd06530">
    <property type="entry name" value="S26_SPase_I"/>
    <property type="match status" value="1"/>
</dbReference>
<dbReference type="Gene3D" id="2.10.109.10">
    <property type="entry name" value="Umud Fragment, subunit A"/>
    <property type="match status" value="1"/>
</dbReference>
<dbReference type="GO" id="GO:0016020">
    <property type="term" value="C:membrane"/>
    <property type="evidence" value="ECO:0007669"/>
    <property type="project" value="UniProtKB-SubCell"/>
</dbReference>
<evidence type="ECO:0000256" key="4">
    <source>
        <dbReference type="ARBA" id="ARBA00023136"/>
    </source>
</evidence>
<dbReference type="InterPro" id="IPR019533">
    <property type="entry name" value="Peptidase_S26"/>
</dbReference>
<feature type="transmembrane region" description="Helical" evidence="5">
    <location>
        <begin position="164"/>
        <end position="188"/>
    </location>
</feature>
<reference evidence="6 7" key="1">
    <citation type="journal article" date="2019" name="Nat. Microbiol.">
        <title>Expanding anaerobic alkane metabolism in the domain of Archaea.</title>
        <authorList>
            <person name="Wang Y."/>
            <person name="Wegener G."/>
            <person name="Hou J."/>
            <person name="Wang F."/>
            <person name="Xiao X."/>
        </authorList>
    </citation>
    <scope>NUCLEOTIDE SEQUENCE [LARGE SCALE GENOMIC DNA]</scope>
    <source>
        <strain evidence="6">WYZ-LMO10</strain>
    </source>
</reference>
<evidence type="ECO:0000313" key="6">
    <source>
        <dbReference type="EMBL" id="TDA39679.1"/>
    </source>
</evidence>
<gene>
    <name evidence="6" type="ORF">DSO08_01635</name>
</gene>
<dbReference type="PANTHER" id="PTHR10806:SF6">
    <property type="entry name" value="SIGNAL PEPTIDASE COMPLEX CATALYTIC SUBUNIT SEC11"/>
    <property type="match status" value="1"/>
</dbReference>
<dbReference type="Proteomes" id="UP000315399">
    <property type="component" value="Unassembled WGS sequence"/>
</dbReference>
<comment type="caution">
    <text evidence="6">The sequence shown here is derived from an EMBL/GenBank/DDBJ whole genome shotgun (WGS) entry which is preliminary data.</text>
</comment>
<evidence type="ECO:0000256" key="3">
    <source>
        <dbReference type="ARBA" id="ARBA00022989"/>
    </source>
</evidence>
<organism evidence="6 7">
    <name type="scientific">Thermoproteota archaeon</name>
    <dbReference type="NCBI Taxonomy" id="2056631"/>
    <lineage>
        <taxon>Archaea</taxon>
        <taxon>Thermoproteota</taxon>
    </lineage>
</organism>
<dbReference type="GO" id="GO:0004252">
    <property type="term" value="F:serine-type endopeptidase activity"/>
    <property type="evidence" value="ECO:0007669"/>
    <property type="project" value="InterPro"/>
</dbReference>
<dbReference type="EMBL" id="QNVH01000008">
    <property type="protein sequence ID" value="TDA39679.1"/>
    <property type="molecule type" value="Genomic_DNA"/>
</dbReference>
<keyword evidence="2 5" id="KW-0812">Transmembrane</keyword>
<keyword evidence="6" id="KW-0378">Hydrolase</keyword>
<name>A0A523BFF4_9CREN</name>
<dbReference type="NCBIfam" id="TIGR02228">
    <property type="entry name" value="sigpep_I_arch"/>
    <property type="match status" value="1"/>
</dbReference>
<proteinExistence type="predicted"/>
<evidence type="ECO:0000256" key="2">
    <source>
        <dbReference type="ARBA" id="ARBA00022692"/>
    </source>
</evidence>
<evidence type="ECO:0000313" key="7">
    <source>
        <dbReference type="Proteomes" id="UP000315399"/>
    </source>
</evidence>
<accession>A0A523BFF4</accession>
<protein>
    <submittedName>
        <fullName evidence="6">Signal peptidase I</fullName>
        <ecNumber evidence="6">3.4.21.89</ecNumber>
    </submittedName>
</protein>